<feature type="domain" description="CMP/dCMP-type deaminase" evidence="6">
    <location>
        <begin position="153"/>
        <end position="285"/>
    </location>
</feature>
<sequence length="299" mass="35033">MSIIGVMGGICSGKMLFCQLMKDMYDYKIVQFDQEIDLNKTAIQIYNNWNTPTIITAITTQEQIRVLKKRNYFHLIFLDASTYTRYRRYCKKHGEINFDDFVKLDDKHKYDLNFLELAKNCKVYLKNNSNTIEEFSNSLKQQMTKIIRPFRPDWDVYFMKIAYTVKQRSNCMKKSVGAVLVNNNKRILSTSYNGTPKVMKNCNEGGCDVCKESKTLDLILYKCMCIHAEEGCILELGITQTRNTTLYTTLFPCVWCCKALLQAEVSRIVYCEQGNWDLSLQIIQNLIKYDQIDIEQYIY</sequence>
<evidence type="ECO:0000256" key="1">
    <source>
        <dbReference type="ARBA" id="ARBA00001947"/>
    </source>
</evidence>
<dbReference type="CDD" id="cd01286">
    <property type="entry name" value="deoxycytidylate_deaminase"/>
    <property type="match status" value="1"/>
</dbReference>
<reference evidence="7" key="1">
    <citation type="submission" date="2021-01" db="EMBL/GenBank/DDBJ databases">
        <authorList>
            <consortium name="Genoscope - CEA"/>
            <person name="William W."/>
        </authorList>
    </citation>
    <scope>NUCLEOTIDE SEQUENCE</scope>
</reference>
<dbReference type="InterPro" id="IPR002125">
    <property type="entry name" value="CMP_dCMP_dom"/>
</dbReference>
<dbReference type="GO" id="GO:0004132">
    <property type="term" value="F:dCMP deaminase activity"/>
    <property type="evidence" value="ECO:0007669"/>
    <property type="project" value="UniProtKB-EC"/>
</dbReference>
<dbReference type="Proteomes" id="UP000692954">
    <property type="component" value="Unassembled WGS sequence"/>
</dbReference>
<comment type="caution">
    <text evidence="7">The sequence shown here is derived from an EMBL/GenBank/DDBJ whole genome shotgun (WGS) entry which is preliminary data.</text>
</comment>
<dbReference type="GO" id="GO:0005737">
    <property type="term" value="C:cytoplasm"/>
    <property type="evidence" value="ECO:0007669"/>
    <property type="project" value="TreeGrafter"/>
</dbReference>
<dbReference type="PANTHER" id="PTHR11086">
    <property type="entry name" value="DEOXYCYTIDYLATE DEAMINASE-RELATED"/>
    <property type="match status" value="1"/>
</dbReference>
<organism evidence="7 8">
    <name type="scientific">Paramecium sonneborni</name>
    <dbReference type="NCBI Taxonomy" id="65129"/>
    <lineage>
        <taxon>Eukaryota</taxon>
        <taxon>Sar</taxon>
        <taxon>Alveolata</taxon>
        <taxon>Ciliophora</taxon>
        <taxon>Intramacronucleata</taxon>
        <taxon>Oligohymenophorea</taxon>
        <taxon>Peniculida</taxon>
        <taxon>Parameciidae</taxon>
        <taxon>Paramecium</taxon>
    </lineage>
</organism>
<evidence type="ECO:0000256" key="2">
    <source>
        <dbReference type="ARBA" id="ARBA00022727"/>
    </source>
</evidence>
<dbReference type="EMBL" id="CAJJDN010000004">
    <property type="protein sequence ID" value="CAD8049680.1"/>
    <property type="molecule type" value="Genomic_DNA"/>
</dbReference>
<dbReference type="Pfam" id="PF00383">
    <property type="entry name" value="dCMP_cyt_deam_1"/>
    <property type="match status" value="1"/>
</dbReference>
<evidence type="ECO:0000259" key="6">
    <source>
        <dbReference type="PROSITE" id="PS51747"/>
    </source>
</evidence>
<keyword evidence="3" id="KW-0378">Hydrolase</keyword>
<dbReference type="OrthoDB" id="6710946at2759"/>
<dbReference type="PROSITE" id="PS51747">
    <property type="entry name" value="CYT_DCMP_DEAMINASES_2"/>
    <property type="match status" value="1"/>
</dbReference>
<dbReference type="GO" id="GO:0009165">
    <property type="term" value="P:nucleotide biosynthetic process"/>
    <property type="evidence" value="ECO:0007669"/>
    <property type="project" value="UniProtKB-KW"/>
</dbReference>
<evidence type="ECO:0000313" key="7">
    <source>
        <dbReference type="EMBL" id="CAD8049680.1"/>
    </source>
</evidence>
<evidence type="ECO:0000313" key="8">
    <source>
        <dbReference type="Proteomes" id="UP000692954"/>
    </source>
</evidence>
<keyword evidence="2" id="KW-0545">Nucleotide biosynthesis</keyword>
<name>A0A8S1K2G6_9CILI</name>
<evidence type="ECO:0000256" key="4">
    <source>
        <dbReference type="ARBA" id="ARBA00038938"/>
    </source>
</evidence>
<dbReference type="EC" id="3.5.4.12" evidence="4"/>
<evidence type="ECO:0000256" key="3">
    <source>
        <dbReference type="ARBA" id="ARBA00022801"/>
    </source>
</evidence>
<dbReference type="InterPro" id="IPR015517">
    <property type="entry name" value="dCMP_deaminase-rel"/>
</dbReference>
<gene>
    <name evidence="7" type="ORF">PSON_ATCC_30995.1.T0040261</name>
</gene>
<dbReference type="PANTHER" id="PTHR11086:SF18">
    <property type="entry name" value="DEOXYCYTIDYLATE DEAMINASE"/>
    <property type="match status" value="1"/>
</dbReference>
<accession>A0A8S1K2G6</accession>
<comment type="cofactor">
    <cofactor evidence="1">
        <name>Zn(2+)</name>
        <dbReference type="ChEBI" id="CHEBI:29105"/>
    </cofactor>
</comment>
<evidence type="ECO:0000256" key="5">
    <source>
        <dbReference type="ARBA" id="ARBA00041763"/>
    </source>
</evidence>
<dbReference type="AlphaFoldDB" id="A0A8S1K2G6"/>
<protein>
    <recommendedName>
        <fullName evidence="5">dCMP deaminase</fullName>
        <ecNumber evidence="4">3.5.4.12</ecNumber>
    </recommendedName>
    <alternativeName>
        <fullName evidence="5">dCMP deaminase</fullName>
    </alternativeName>
</protein>
<keyword evidence="8" id="KW-1185">Reference proteome</keyword>
<dbReference type="InterPro" id="IPR035105">
    <property type="entry name" value="Deoxycytidylate_deaminase_dom"/>
</dbReference>
<proteinExistence type="predicted"/>